<evidence type="ECO:0000256" key="7">
    <source>
        <dbReference type="ARBA" id="ARBA00023004"/>
    </source>
</evidence>
<feature type="transmembrane region" description="Helical" evidence="14">
    <location>
        <begin position="374"/>
        <end position="392"/>
    </location>
</feature>
<dbReference type="PANTHER" id="PTHR21624:SF1">
    <property type="entry name" value="ALKYLGLYCEROL MONOOXYGENASE"/>
    <property type="match status" value="1"/>
</dbReference>
<comment type="similarity">
    <text evidence="10">Belongs to the sterol desaturase family. TMEM195 subfamily.</text>
</comment>
<evidence type="ECO:0000256" key="11">
    <source>
        <dbReference type="ARBA" id="ARBA00039026"/>
    </source>
</evidence>
<dbReference type="Pfam" id="PF24858">
    <property type="entry name" value="AGMP_C"/>
    <property type="match status" value="1"/>
</dbReference>
<evidence type="ECO:0000256" key="6">
    <source>
        <dbReference type="ARBA" id="ARBA00023002"/>
    </source>
</evidence>
<evidence type="ECO:0000313" key="17">
    <source>
        <dbReference type="EMBL" id="JAV68382.1"/>
    </source>
</evidence>
<feature type="transmembrane region" description="Helical" evidence="14">
    <location>
        <begin position="404"/>
        <end position="423"/>
    </location>
</feature>
<keyword evidence="7" id="KW-0408">Iron</keyword>
<dbReference type="GO" id="GO:0005789">
    <property type="term" value="C:endoplasmic reticulum membrane"/>
    <property type="evidence" value="ECO:0007669"/>
    <property type="project" value="UniProtKB-SubCell"/>
</dbReference>
<evidence type="ECO:0000256" key="1">
    <source>
        <dbReference type="ARBA" id="ARBA00001962"/>
    </source>
</evidence>
<keyword evidence="9 14" id="KW-0472">Membrane</keyword>
<evidence type="ECO:0000256" key="3">
    <source>
        <dbReference type="ARBA" id="ARBA00022692"/>
    </source>
</evidence>
<dbReference type="AlphaFoldDB" id="A0A1Y1L3X3"/>
<evidence type="ECO:0000256" key="2">
    <source>
        <dbReference type="ARBA" id="ARBA00004477"/>
    </source>
</evidence>
<evidence type="ECO:0000256" key="12">
    <source>
        <dbReference type="ARBA" id="ARBA00040992"/>
    </source>
</evidence>
<reference evidence="17" key="1">
    <citation type="journal article" date="2016" name="Sci. Rep.">
        <title>Molecular characterization of firefly nuptial gifts: a multi-omics approach sheds light on postcopulatory sexual selection.</title>
        <authorList>
            <person name="Al-Wathiqui N."/>
            <person name="Fallon T.R."/>
            <person name="South A."/>
            <person name="Weng J.K."/>
            <person name="Lewis S.M."/>
        </authorList>
    </citation>
    <scope>NUCLEOTIDE SEQUENCE</scope>
</reference>
<dbReference type="GO" id="GO:0005506">
    <property type="term" value="F:iron ion binding"/>
    <property type="evidence" value="ECO:0007669"/>
    <property type="project" value="InterPro"/>
</dbReference>
<dbReference type="EMBL" id="GEZM01065661">
    <property type="protein sequence ID" value="JAV68385.1"/>
    <property type="molecule type" value="Transcribed_RNA"/>
</dbReference>
<comment type="cofactor">
    <cofactor evidence="1">
        <name>Fe cation</name>
        <dbReference type="ChEBI" id="CHEBI:24875"/>
    </cofactor>
</comment>
<feature type="domain" description="Fatty acid hydroxylase" evidence="15">
    <location>
        <begin position="158"/>
        <end position="289"/>
    </location>
</feature>
<sequence>MLDKRAYCNLWDRHIFINTTWLGEVHVLSTSLFGQMENTEKSAVADLNNAKQFLKGFGELFYIINPNTTSYSHVENVPNFVLNAWPYFLFFIILENILLWMNKKPTYRLNDSLTSLSIAIVSVTVRLTFRGAESYAYVYLYENYHFVDLPWNHPSTWYMAALGVDFCYYWMHRAAHEVHILWAQHQVHHSSEEFNMVVTLRHSVLHGWCGFIFYLPLAFAIPPAHFVTHQQFNLIFQFWVHTEVVKTLGPLEWIFNTPNHHRVHHGSNFYCLDKNYGGVLIIWDRIFGTFANPAPNEEIIYGLVVNQPSFNLLRLETFYTIYAYEKMNSMASWRYKLAAIFYGPSWQPNRPRLGAEEDIVKVGPREKYYVKLPMWCNAYIIIHFCLVIYIFQEFVILHAQMNPMTATCFICYIIGSLTVIGLLFDNSQYAANCELIRCGLLVFAIQVGVLTIEKKNVLGFCELFFGVSSFLWILKSFNVLQISTPDKNA</sequence>
<evidence type="ECO:0000256" key="8">
    <source>
        <dbReference type="ARBA" id="ARBA00023098"/>
    </source>
</evidence>
<accession>A0A1Y1L3X3</accession>
<keyword evidence="5 14" id="KW-1133">Transmembrane helix</keyword>
<dbReference type="EC" id="1.14.16.5" evidence="11"/>
<dbReference type="GO" id="GO:0006643">
    <property type="term" value="P:membrane lipid metabolic process"/>
    <property type="evidence" value="ECO:0007669"/>
    <property type="project" value="TreeGrafter"/>
</dbReference>
<dbReference type="InterPro" id="IPR056853">
    <property type="entry name" value="AGMP_C"/>
</dbReference>
<protein>
    <recommendedName>
        <fullName evidence="12">Alkylglycerol monooxygenase</fullName>
        <ecNumber evidence="11">1.14.16.5</ecNumber>
    </recommendedName>
</protein>
<keyword evidence="8" id="KW-0443">Lipid metabolism</keyword>
<dbReference type="EMBL" id="GEZM01065669">
    <property type="protein sequence ID" value="JAV68382.1"/>
    <property type="molecule type" value="Transcribed_RNA"/>
</dbReference>
<dbReference type="GO" id="GO:0050479">
    <property type="term" value="F:glyceryl-ether monooxygenase activity"/>
    <property type="evidence" value="ECO:0007669"/>
    <property type="project" value="UniProtKB-EC"/>
</dbReference>
<evidence type="ECO:0000256" key="14">
    <source>
        <dbReference type="SAM" id="Phobius"/>
    </source>
</evidence>
<feature type="transmembrane region" description="Helical" evidence="14">
    <location>
        <begin position="435"/>
        <end position="451"/>
    </location>
</feature>
<evidence type="ECO:0000259" key="15">
    <source>
        <dbReference type="Pfam" id="PF04116"/>
    </source>
</evidence>
<keyword evidence="3 14" id="KW-0812">Transmembrane</keyword>
<evidence type="ECO:0000259" key="16">
    <source>
        <dbReference type="Pfam" id="PF24858"/>
    </source>
</evidence>
<proteinExistence type="inferred from homology"/>
<feature type="transmembrane region" description="Helical" evidence="14">
    <location>
        <begin position="84"/>
        <end position="101"/>
    </location>
</feature>
<evidence type="ECO:0000256" key="4">
    <source>
        <dbReference type="ARBA" id="ARBA00022824"/>
    </source>
</evidence>
<keyword evidence="4" id="KW-0256">Endoplasmic reticulum</keyword>
<dbReference type="InterPro" id="IPR051689">
    <property type="entry name" value="Sterol_desaturase/TMEM195"/>
</dbReference>
<organism evidence="17">
    <name type="scientific">Photinus pyralis</name>
    <name type="common">Common eastern firefly</name>
    <name type="synonym">Lampyris pyralis</name>
    <dbReference type="NCBI Taxonomy" id="7054"/>
    <lineage>
        <taxon>Eukaryota</taxon>
        <taxon>Metazoa</taxon>
        <taxon>Ecdysozoa</taxon>
        <taxon>Arthropoda</taxon>
        <taxon>Hexapoda</taxon>
        <taxon>Insecta</taxon>
        <taxon>Pterygota</taxon>
        <taxon>Neoptera</taxon>
        <taxon>Endopterygota</taxon>
        <taxon>Coleoptera</taxon>
        <taxon>Polyphaga</taxon>
        <taxon>Elateriformia</taxon>
        <taxon>Elateroidea</taxon>
        <taxon>Lampyridae</taxon>
        <taxon>Lampyrinae</taxon>
        <taxon>Photinus</taxon>
    </lineage>
</organism>
<dbReference type="GO" id="GO:0008610">
    <property type="term" value="P:lipid biosynthetic process"/>
    <property type="evidence" value="ECO:0007669"/>
    <property type="project" value="InterPro"/>
</dbReference>
<evidence type="ECO:0000256" key="13">
    <source>
        <dbReference type="ARBA" id="ARBA00047556"/>
    </source>
</evidence>
<comment type="catalytic activity">
    <reaction evidence="13">
        <text>1-O-(1,2-saturated-alkyl)-sn-glycerol + (6R)-L-erythro-5,6,7,8-tetrahydrobiopterin + O2 = a 1-(1-hydroxyalkyl)-sn-glycerol + (6R)-L-erythro-6,7-dihydrobiopterin + H2O</text>
        <dbReference type="Rhea" id="RHEA:36255"/>
        <dbReference type="ChEBI" id="CHEBI:15377"/>
        <dbReference type="ChEBI" id="CHEBI:15379"/>
        <dbReference type="ChEBI" id="CHEBI:43120"/>
        <dbReference type="ChEBI" id="CHEBI:59560"/>
        <dbReference type="ChEBI" id="CHEBI:73418"/>
        <dbReference type="ChEBI" id="CHEBI:83957"/>
        <dbReference type="EC" id="1.14.16.5"/>
    </reaction>
</comment>
<dbReference type="Pfam" id="PF04116">
    <property type="entry name" value="FA_hydroxylase"/>
    <property type="match status" value="1"/>
</dbReference>
<dbReference type="PANTHER" id="PTHR21624">
    <property type="entry name" value="STEROL DESATURASE-RELATED PROTEIN"/>
    <property type="match status" value="1"/>
</dbReference>
<dbReference type="InterPro" id="IPR006694">
    <property type="entry name" value="Fatty_acid_hydroxylase"/>
</dbReference>
<evidence type="ECO:0000256" key="5">
    <source>
        <dbReference type="ARBA" id="ARBA00022989"/>
    </source>
</evidence>
<comment type="subcellular location">
    <subcellularLocation>
        <location evidence="2">Endoplasmic reticulum membrane</location>
        <topology evidence="2">Multi-pass membrane protein</topology>
    </subcellularLocation>
</comment>
<keyword evidence="6" id="KW-0560">Oxidoreductase</keyword>
<evidence type="ECO:0000256" key="10">
    <source>
        <dbReference type="ARBA" id="ARBA00038190"/>
    </source>
</evidence>
<evidence type="ECO:0000256" key="9">
    <source>
        <dbReference type="ARBA" id="ARBA00023136"/>
    </source>
</evidence>
<name>A0A1Y1L3X3_PHOPY</name>
<feature type="transmembrane region" description="Helical" evidence="14">
    <location>
        <begin position="457"/>
        <end position="474"/>
    </location>
</feature>
<feature type="domain" description="Alkylglycerol monooxygenase C-terminal" evidence="16">
    <location>
        <begin position="376"/>
        <end position="454"/>
    </location>
</feature>